<feature type="non-terminal residue" evidence="1">
    <location>
        <position position="202"/>
    </location>
</feature>
<dbReference type="EMBL" id="BARU01022993">
    <property type="protein sequence ID" value="GAH48455.1"/>
    <property type="molecule type" value="Genomic_DNA"/>
</dbReference>
<reference evidence="1" key="1">
    <citation type="journal article" date="2014" name="Front. Microbiol.">
        <title>High frequency of phylogenetically diverse reductive dehalogenase-homologous genes in deep subseafloor sedimentary metagenomes.</title>
        <authorList>
            <person name="Kawai M."/>
            <person name="Futagami T."/>
            <person name="Toyoda A."/>
            <person name="Takaki Y."/>
            <person name="Nishi S."/>
            <person name="Hori S."/>
            <person name="Arai W."/>
            <person name="Tsubouchi T."/>
            <person name="Morono Y."/>
            <person name="Uchiyama I."/>
            <person name="Ito T."/>
            <person name="Fujiyama A."/>
            <person name="Inagaki F."/>
            <person name="Takami H."/>
        </authorList>
    </citation>
    <scope>NUCLEOTIDE SEQUENCE</scope>
    <source>
        <strain evidence="1">Expedition CK06-06</strain>
    </source>
</reference>
<accession>X1GUD7</accession>
<comment type="caution">
    <text evidence="1">The sequence shown here is derived from an EMBL/GenBank/DDBJ whole genome shotgun (WGS) entry which is preliminary data.</text>
</comment>
<dbReference type="AlphaFoldDB" id="X1GUD7"/>
<organism evidence="1">
    <name type="scientific">marine sediment metagenome</name>
    <dbReference type="NCBI Taxonomy" id="412755"/>
    <lineage>
        <taxon>unclassified sequences</taxon>
        <taxon>metagenomes</taxon>
        <taxon>ecological metagenomes</taxon>
    </lineage>
</organism>
<proteinExistence type="predicted"/>
<sequence>MRTKFIAMVVLSILVSAPSVFSSPTYYTDFASFDAVTQTTLVEDFESVFPKDTPLSSFVSNGITYTGLAGTPFPNVWVASPGYTNFGLPVTLSSVLTSNGPEDFTFDLNLGTPSTAIGFDTYLNASGPATIEIHDSGGLLGTFSLNHDPTQVGFFGVTASELICKIRWTTTGGERVNTGIDNVRIGAVIPAPGAILLLRLHP</sequence>
<evidence type="ECO:0000313" key="1">
    <source>
        <dbReference type="EMBL" id="GAH48455.1"/>
    </source>
</evidence>
<gene>
    <name evidence="1" type="ORF">S03H2_37359</name>
</gene>
<protein>
    <submittedName>
        <fullName evidence="1">Uncharacterized protein</fullName>
    </submittedName>
</protein>
<name>X1GUD7_9ZZZZ</name>